<keyword evidence="1" id="KW-0805">Transcription regulation</keyword>
<dbReference type="EMBL" id="CP022114">
    <property type="protein sequence ID" value="ASG63219.1"/>
    <property type="molecule type" value="Genomic_DNA"/>
</dbReference>
<dbReference type="InterPro" id="IPR009057">
    <property type="entry name" value="Homeodomain-like_sf"/>
</dbReference>
<dbReference type="SMART" id="SM00342">
    <property type="entry name" value="HTH_ARAC"/>
    <property type="match status" value="1"/>
</dbReference>
<evidence type="ECO:0000256" key="3">
    <source>
        <dbReference type="ARBA" id="ARBA00023163"/>
    </source>
</evidence>
<accession>A0A248KI62</accession>
<proteinExistence type="predicted"/>
<dbReference type="GO" id="GO:0043565">
    <property type="term" value="F:sequence-specific DNA binding"/>
    <property type="evidence" value="ECO:0007669"/>
    <property type="project" value="InterPro"/>
</dbReference>
<dbReference type="Pfam" id="PF02311">
    <property type="entry name" value="AraC_binding"/>
    <property type="match status" value="1"/>
</dbReference>
<dbReference type="Gene3D" id="2.60.120.10">
    <property type="entry name" value="Jelly Rolls"/>
    <property type="match status" value="1"/>
</dbReference>
<dbReference type="InterPro" id="IPR014710">
    <property type="entry name" value="RmlC-like_jellyroll"/>
</dbReference>
<dbReference type="InterPro" id="IPR003313">
    <property type="entry name" value="AraC-bd"/>
</dbReference>
<evidence type="ECO:0000313" key="6">
    <source>
        <dbReference type="Proteomes" id="UP000197098"/>
    </source>
</evidence>
<dbReference type="PANTHER" id="PTHR43280:SF28">
    <property type="entry name" value="HTH-TYPE TRANSCRIPTIONAL ACTIVATOR RHAS"/>
    <property type="match status" value="1"/>
</dbReference>
<evidence type="ECO:0000313" key="5">
    <source>
        <dbReference type="EMBL" id="ASG63219.1"/>
    </source>
</evidence>
<evidence type="ECO:0000256" key="1">
    <source>
        <dbReference type="ARBA" id="ARBA00023015"/>
    </source>
</evidence>
<keyword evidence="2" id="KW-0238">DNA-binding</keyword>
<dbReference type="PANTHER" id="PTHR43280">
    <property type="entry name" value="ARAC-FAMILY TRANSCRIPTIONAL REGULATOR"/>
    <property type="match status" value="1"/>
</dbReference>
<keyword evidence="3" id="KW-0804">Transcription</keyword>
<dbReference type="GO" id="GO:0003700">
    <property type="term" value="F:DNA-binding transcription factor activity"/>
    <property type="evidence" value="ECO:0007669"/>
    <property type="project" value="InterPro"/>
</dbReference>
<organism evidence="5 6">
    <name type="scientific">Kluyvera genomosp. 3</name>
    <dbReference type="NCBI Taxonomy" id="2774055"/>
    <lineage>
        <taxon>Bacteria</taxon>
        <taxon>Pseudomonadati</taxon>
        <taxon>Pseudomonadota</taxon>
        <taxon>Gammaproteobacteria</taxon>
        <taxon>Enterobacterales</taxon>
        <taxon>Enterobacteriaceae</taxon>
        <taxon>Kluyvera</taxon>
    </lineage>
</organism>
<dbReference type="InterPro" id="IPR018060">
    <property type="entry name" value="HTH_AraC"/>
</dbReference>
<name>A0A248KI62_9ENTR</name>
<dbReference type="InterPro" id="IPR011051">
    <property type="entry name" value="RmlC_Cupin_sf"/>
</dbReference>
<dbReference type="PROSITE" id="PS01124">
    <property type="entry name" value="HTH_ARAC_FAMILY_2"/>
    <property type="match status" value="1"/>
</dbReference>
<evidence type="ECO:0000259" key="4">
    <source>
        <dbReference type="PROSITE" id="PS01124"/>
    </source>
</evidence>
<dbReference type="AlphaFoldDB" id="A0A248KI62"/>
<feature type="domain" description="HTH araC/xylS-type" evidence="4">
    <location>
        <begin position="177"/>
        <end position="275"/>
    </location>
</feature>
<protein>
    <recommendedName>
        <fullName evidence="4">HTH araC/xylS-type domain-containing protein</fullName>
    </recommendedName>
</protein>
<dbReference type="InterPro" id="IPR018062">
    <property type="entry name" value="HTH_AraC-typ_CS"/>
</dbReference>
<gene>
    <name evidence="5" type="ORF">CEW81_09745</name>
</gene>
<sequence length="283" mass="33014">MQILQENDFFHSAQHAFCLFLINKQLKIDVHGHEFDEIVIVREGSGFHIINDVVQFICQGDFFLVTTKDTHSYISTNNLSIINILIRRDREFYFLQGIDSLLECIRTPGPKSGAQTLSVAALRRIECWCKDVIACNERGDDRRCFLYMETLFLNIINELCFCEKQAFTLSREEKGRASLINMLKLSCHRQLDWSALSDESGIAKRTMFRFIKRVTGYTPMRFQLLYRILKAQELLRTTDKSVGEIAARCGFPNTIRLTEAYKRHFKYSPTHERELHSRILIIT</sequence>
<dbReference type="PROSITE" id="PS00041">
    <property type="entry name" value="HTH_ARAC_FAMILY_1"/>
    <property type="match status" value="1"/>
</dbReference>
<dbReference type="Pfam" id="PF12833">
    <property type="entry name" value="HTH_18"/>
    <property type="match status" value="1"/>
</dbReference>
<dbReference type="SUPFAM" id="SSF51182">
    <property type="entry name" value="RmlC-like cupins"/>
    <property type="match status" value="1"/>
</dbReference>
<dbReference type="SUPFAM" id="SSF46689">
    <property type="entry name" value="Homeodomain-like"/>
    <property type="match status" value="1"/>
</dbReference>
<dbReference type="Proteomes" id="UP000197098">
    <property type="component" value="Chromosome"/>
</dbReference>
<reference evidence="5 6" key="1">
    <citation type="submission" date="2017-06" db="EMBL/GenBank/DDBJ databases">
        <title>Origin of plasmid-mediated fosfomycin resistance gene fosA3.</title>
        <authorList>
            <person name="Ito R."/>
            <person name="Pacey M.P."/>
            <person name="Doi Y."/>
        </authorList>
    </citation>
    <scope>NUCLEOTIDE SEQUENCE [LARGE SCALE GENOMIC DNA]</scope>
    <source>
        <strain evidence="5 6">YDC799</strain>
    </source>
</reference>
<evidence type="ECO:0000256" key="2">
    <source>
        <dbReference type="ARBA" id="ARBA00023125"/>
    </source>
</evidence>
<dbReference type="Gene3D" id="1.10.10.60">
    <property type="entry name" value="Homeodomain-like"/>
    <property type="match status" value="1"/>
</dbReference>